<dbReference type="InterPro" id="IPR018187">
    <property type="entry name" value="Asp/Glu_racemase_AS_1"/>
</dbReference>
<keyword evidence="3 7" id="KW-0133">Cell shape</keyword>
<keyword evidence="4 7" id="KW-0573">Peptidoglycan synthesis</keyword>
<gene>
    <name evidence="7" type="primary">murI</name>
    <name evidence="8" type="ORF">M2A_1804</name>
</gene>
<sequence>MSDNRPIGVFDSGMGGLTVLKALRAALPGEDLVYLGDTARLPYGTKSPETVRAYALQAVQLLMSHDVKLVVIACNTASSVALGPLSDALRPLPVIGVVEPGAEAGCSATKNGHIAVIATESTVKGGAYERAIHALNADAQVTQLACPLFVALAEEGWTEGEVTEGAVKRYLLPLFPDGGEVPDTLVLGCTHFPVLAPAIGQVLGDKVTLVDSAATTARAVALTLKDKDIAHAPADEKSIVRFMATDSPERFARVGSVFFGEAIEPENVELVDLKPAPA</sequence>
<dbReference type="SUPFAM" id="SSF53681">
    <property type="entry name" value="Aspartate/glutamate racemase"/>
    <property type="match status" value="2"/>
</dbReference>
<dbReference type="FunFam" id="3.40.50.1860:FF:000001">
    <property type="entry name" value="Glutamate racemase"/>
    <property type="match status" value="1"/>
</dbReference>
<evidence type="ECO:0000256" key="4">
    <source>
        <dbReference type="ARBA" id="ARBA00022984"/>
    </source>
</evidence>
<evidence type="ECO:0000256" key="6">
    <source>
        <dbReference type="ARBA" id="ARBA00023316"/>
    </source>
</evidence>
<proteinExistence type="inferred from homology"/>
<comment type="catalytic activity">
    <reaction evidence="1 7">
        <text>L-glutamate = D-glutamate</text>
        <dbReference type="Rhea" id="RHEA:12813"/>
        <dbReference type="ChEBI" id="CHEBI:29985"/>
        <dbReference type="ChEBI" id="CHEBI:29986"/>
        <dbReference type="EC" id="5.1.1.3"/>
    </reaction>
</comment>
<dbReference type="GO" id="GO:0008360">
    <property type="term" value="P:regulation of cell shape"/>
    <property type="evidence" value="ECO:0007669"/>
    <property type="project" value="UniProtKB-KW"/>
</dbReference>
<feature type="binding site" evidence="7">
    <location>
        <begin position="43"/>
        <end position="44"/>
    </location>
    <ligand>
        <name>substrate</name>
    </ligand>
</feature>
<dbReference type="InterPro" id="IPR001920">
    <property type="entry name" value="Asp/Glu_race"/>
</dbReference>
<dbReference type="EC" id="5.1.1.3" evidence="2 7"/>
<feature type="binding site" evidence="7">
    <location>
        <begin position="11"/>
        <end position="12"/>
    </location>
    <ligand>
        <name>substrate</name>
    </ligand>
</feature>
<organism evidence="8 9">
    <name type="scientific">Tepidicaulis marinus</name>
    <dbReference type="NCBI Taxonomy" id="1333998"/>
    <lineage>
        <taxon>Bacteria</taxon>
        <taxon>Pseudomonadati</taxon>
        <taxon>Pseudomonadota</taxon>
        <taxon>Alphaproteobacteria</taxon>
        <taxon>Hyphomicrobiales</taxon>
        <taxon>Parvibaculaceae</taxon>
        <taxon>Tepidicaulis</taxon>
    </lineage>
</organism>
<evidence type="ECO:0000313" key="8">
    <source>
        <dbReference type="EMBL" id="GAK45305.1"/>
    </source>
</evidence>
<evidence type="ECO:0000313" key="9">
    <source>
        <dbReference type="Proteomes" id="UP000028702"/>
    </source>
</evidence>
<comment type="caution">
    <text evidence="8">The sequence shown here is derived from an EMBL/GenBank/DDBJ whole genome shotgun (WGS) entry which is preliminary data.</text>
</comment>
<dbReference type="Proteomes" id="UP000028702">
    <property type="component" value="Unassembled WGS sequence"/>
</dbReference>
<dbReference type="NCBIfam" id="TIGR00067">
    <property type="entry name" value="glut_race"/>
    <property type="match status" value="1"/>
</dbReference>
<dbReference type="AlphaFoldDB" id="A0A081BB87"/>
<dbReference type="Gene3D" id="3.40.50.1860">
    <property type="match status" value="2"/>
</dbReference>
<feature type="binding site" evidence="7">
    <location>
        <begin position="190"/>
        <end position="191"/>
    </location>
    <ligand>
        <name>substrate</name>
    </ligand>
</feature>
<evidence type="ECO:0000256" key="1">
    <source>
        <dbReference type="ARBA" id="ARBA00001602"/>
    </source>
</evidence>
<dbReference type="HAMAP" id="MF_00258">
    <property type="entry name" value="Glu_racemase"/>
    <property type="match status" value="1"/>
</dbReference>
<evidence type="ECO:0000256" key="7">
    <source>
        <dbReference type="HAMAP-Rule" id="MF_00258"/>
    </source>
</evidence>
<dbReference type="InterPro" id="IPR015942">
    <property type="entry name" value="Asp/Glu/hydantoin_racemase"/>
</dbReference>
<comment type="similarity">
    <text evidence="7">Belongs to the aspartate/glutamate racemases family.</text>
</comment>
<dbReference type="GO" id="GO:0009252">
    <property type="term" value="P:peptidoglycan biosynthetic process"/>
    <property type="evidence" value="ECO:0007669"/>
    <property type="project" value="UniProtKB-UniRule"/>
</dbReference>
<dbReference type="EMBL" id="BBIO01000008">
    <property type="protein sequence ID" value="GAK45305.1"/>
    <property type="molecule type" value="Genomic_DNA"/>
</dbReference>
<keyword evidence="5 7" id="KW-0413">Isomerase</keyword>
<dbReference type="PROSITE" id="PS00924">
    <property type="entry name" value="ASP_GLU_RACEMASE_2"/>
    <property type="match status" value="1"/>
</dbReference>
<keyword evidence="9" id="KW-1185">Reference proteome</keyword>
<reference evidence="8 9" key="1">
    <citation type="submission" date="2014-07" db="EMBL/GenBank/DDBJ databases">
        <title>Tepidicaulis marinum gen. nov., sp. nov., a novel marine bacterium denitrifying nitrate to nitrous oxide strictly under microaerobic conditions.</title>
        <authorList>
            <person name="Takeuchi M."/>
            <person name="Yamagishi T."/>
            <person name="Kamagata Y."/>
            <person name="Oshima K."/>
            <person name="Hattori M."/>
            <person name="Katayama T."/>
            <person name="Hanada S."/>
            <person name="Tamaki H."/>
            <person name="Marumo K."/>
            <person name="Maeda H."/>
            <person name="Nedachi M."/>
            <person name="Iwasaki W."/>
            <person name="Suwa Y."/>
            <person name="Sakata S."/>
        </authorList>
    </citation>
    <scope>NUCLEOTIDE SEQUENCE [LARGE SCALE GENOMIC DNA]</scope>
    <source>
        <strain evidence="8 9">MA2</strain>
    </source>
</reference>
<comment type="pathway">
    <text evidence="7">Cell wall biogenesis; peptidoglycan biosynthesis.</text>
</comment>
<dbReference type="RefSeq" id="WP_045446084.1">
    <property type="nucleotide sequence ID" value="NZ_BBIO01000008.1"/>
</dbReference>
<dbReference type="eggNOG" id="COG0796">
    <property type="taxonomic scope" value="Bacteria"/>
</dbReference>
<dbReference type="PROSITE" id="PS00923">
    <property type="entry name" value="ASP_GLU_RACEMASE_1"/>
    <property type="match status" value="1"/>
</dbReference>
<name>A0A081BB87_9HYPH</name>
<dbReference type="InterPro" id="IPR033134">
    <property type="entry name" value="Asp/Glu_racemase_AS_2"/>
</dbReference>
<feature type="binding site" evidence="7">
    <location>
        <begin position="75"/>
        <end position="76"/>
    </location>
    <ligand>
        <name>substrate</name>
    </ligand>
</feature>
<keyword evidence="6 7" id="KW-0961">Cell wall biogenesis/degradation</keyword>
<dbReference type="PANTHER" id="PTHR21198:SF2">
    <property type="entry name" value="GLUTAMATE RACEMASE"/>
    <property type="match status" value="1"/>
</dbReference>
<evidence type="ECO:0000256" key="3">
    <source>
        <dbReference type="ARBA" id="ARBA00022960"/>
    </source>
</evidence>
<dbReference type="PANTHER" id="PTHR21198">
    <property type="entry name" value="GLUTAMATE RACEMASE"/>
    <property type="match status" value="1"/>
</dbReference>
<feature type="active site" description="Proton donor/acceptor" evidence="7">
    <location>
        <position position="74"/>
    </location>
</feature>
<feature type="active site" description="Proton donor/acceptor" evidence="7">
    <location>
        <position position="189"/>
    </location>
</feature>
<protein>
    <recommendedName>
        <fullName evidence="2 7">Glutamate racemase</fullName>
        <ecNumber evidence="2 7">5.1.1.3</ecNumber>
    </recommendedName>
</protein>
<dbReference type="InterPro" id="IPR004391">
    <property type="entry name" value="Glu_race"/>
</dbReference>
<evidence type="ECO:0000256" key="5">
    <source>
        <dbReference type="ARBA" id="ARBA00023235"/>
    </source>
</evidence>
<accession>A0A081BB87</accession>
<dbReference type="Pfam" id="PF01177">
    <property type="entry name" value="Asp_Glu_race"/>
    <property type="match status" value="1"/>
</dbReference>
<evidence type="ECO:0000256" key="2">
    <source>
        <dbReference type="ARBA" id="ARBA00013090"/>
    </source>
</evidence>
<dbReference type="GO" id="GO:0071555">
    <property type="term" value="P:cell wall organization"/>
    <property type="evidence" value="ECO:0007669"/>
    <property type="project" value="UniProtKB-KW"/>
</dbReference>
<comment type="function">
    <text evidence="7">Provides the (R)-glutamate required for cell wall biosynthesis.</text>
</comment>
<dbReference type="STRING" id="1333998.M2A_1804"/>
<dbReference type="GO" id="GO:0008881">
    <property type="term" value="F:glutamate racemase activity"/>
    <property type="evidence" value="ECO:0007669"/>
    <property type="project" value="UniProtKB-UniRule"/>
</dbReference>
<dbReference type="UniPathway" id="UPA00219"/>